<comment type="caution">
    <text evidence="2">The sequence shown here is derived from an EMBL/GenBank/DDBJ whole genome shotgun (WGS) entry which is preliminary data.</text>
</comment>
<evidence type="ECO:0008006" key="4">
    <source>
        <dbReference type="Google" id="ProtNLM"/>
    </source>
</evidence>
<sequence length="85" mass="9489">MLHILLWFFSPHSLLTVGFWWTHGVGMWLEVNQVGYVVVSEYNVATTVRTSGIGGLQRLAHVDEILRVSLARGSSSSSSSRCQIR</sequence>
<gene>
    <name evidence="2" type="ORF">B0T17DRAFT_523059</name>
</gene>
<reference evidence="2" key="1">
    <citation type="submission" date="2023-06" db="EMBL/GenBank/DDBJ databases">
        <title>Genome-scale phylogeny and comparative genomics of the fungal order Sordariales.</title>
        <authorList>
            <consortium name="Lawrence Berkeley National Laboratory"/>
            <person name="Hensen N."/>
            <person name="Bonometti L."/>
            <person name="Westerberg I."/>
            <person name="Brannstrom I.O."/>
            <person name="Guillou S."/>
            <person name="Cros-Aarteil S."/>
            <person name="Calhoun S."/>
            <person name="Haridas S."/>
            <person name="Kuo A."/>
            <person name="Mondo S."/>
            <person name="Pangilinan J."/>
            <person name="Riley R."/>
            <person name="LaButti K."/>
            <person name="Andreopoulos B."/>
            <person name="Lipzen A."/>
            <person name="Chen C."/>
            <person name="Yanf M."/>
            <person name="Daum C."/>
            <person name="Ng V."/>
            <person name="Clum A."/>
            <person name="Steindorff A."/>
            <person name="Ohm R."/>
            <person name="Martin F."/>
            <person name="Silar P."/>
            <person name="Natvig D."/>
            <person name="Lalanne C."/>
            <person name="Gautier V."/>
            <person name="Ament-velasquez S.L."/>
            <person name="Kruys A."/>
            <person name="Hutchinson M.I."/>
            <person name="Powell A.J."/>
            <person name="Barry K."/>
            <person name="Miller A.N."/>
            <person name="Grigoriev I.V."/>
            <person name="Debuchy R."/>
            <person name="Gladieux P."/>
            <person name="Thoren M.H."/>
            <person name="Johannesson H."/>
        </authorList>
    </citation>
    <scope>NUCLEOTIDE SEQUENCE</scope>
    <source>
        <strain evidence="2">SMH3391-2</strain>
    </source>
</reference>
<evidence type="ECO:0000313" key="2">
    <source>
        <dbReference type="EMBL" id="KAK0628554.1"/>
    </source>
</evidence>
<keyword evidence="3" id="KW-1185">Reference proteome</keyword>
<proteinExistence type="predicted"/>
<evidence type="ECO:0000256" key="1">
    <source>
        <dbReference type="SAM" id="SignalP"/>
    </source>
</evidence>
<keyword evidence="1" id="KW-0732">Signal</keyword>
<protein>
    <recommendedName>
        <fullName evidence="4">Secreted protein</fullName>
    </recommendedName>
</protein>
<accession>A0AA39X753</accession>
<feature type="signal peptide" evidence="1">
    <location>
        <begin position="1"/>
        <end position="16"/>
    </location>
</feature>
<dbReference type="AlphaFoldDB" id="A0AA39X753"/>
<dbReference type="EMBL" id="JAULSR010000002">
    <property type="protein sequence ID" value="KAK0628554.1"/>
    <property type="molecule type" value="Genomic_DNA"/>
</dbReference>
<evidence type="ECO:0000313" key="3">
    <source>
        <dbReference type="Proteomes" id="UP001174934"/>
    </source>
</evidence>
<organism evidence="2 3">
    <name type="scientific">Bombardia bombarda</name>
    <dbReference type="NCBI Taxonomy" id="252184"/>
    <lineage>
        <taxon>Eukaryota</taxon>
        <taxon>Fungi</taxon>
        <taxon>Dikarya</taxon>
        <taxon>Ascomycota</taxon>
        <taxon>Pezizomycotina</taxon>
        <taxon>Sordariomycetes</taxon>
        <taxon>Sordariomycetidae</taxon>
        <taxon>Sordariales</taxon>
        <taxon>Lasiosphaeriaceae</taxon>
        <taxon>Bombardia</taxon>
    </lineage>
</organism>
<dbReference type="Proteomes" id="UP001174934">
    <property type="component" value="Unassembled WGS sequence"/>
</dbReference>
<feature type="chain" id="PRO_5041407391" description="Secreted protein" evidence="1">
    <location>
        <begin position="17"/>
        <end position="85"/>
    </location>
</feature>
<name>A0AA39X753_9PEZI</name>